<reference evidence="11" key="2">
    <citation type="submission" date="2025-08" db="UniProtKB">
        <authorList>
            <consortium name="RefSeq"/>
        </authorList>
    </citation>
    <scope>IDENTIFICATION</scope>
    <source>
        <tissue evidence="11">Leaf</tissue>
    </source>
</reference>
<evidence type="ECO:0000259" key="9">
    <source>
        <dbReference type="PROSITE" id="PS50966"/>
    </source>
</evidence>
<evidence type="ECO:0000256" key="6">
    <source>
        <dbReference type="SAM" id="Coils"/>
    </source>
</evidence>
<dbReference type="InterPro" id="IPR011598">
    <property type="entry name" value="bHLH_dom"/>
</dbReference>
<reference evidence="10" key="1">
    <citation type="journal article" date="2019" name="Database">
        <title>The radish genome database (RadishGD): an integrated information resource for radish genomics.</title>
        <authorList>
            <person name="Yu H.J."/>
            <person name="Baek S."/>
            <person name="Lee Y.J."/>
            <person name="Cho A."/>
            <person name="Mun J.H."/>
        </authorList>
    </citation>
    <scope>NUCLEOTIDE SEQUENCE [LARGE SCALE GENOMIC DNA]</scope>
    <source>
        <strain evidence="10">cv. WK10039</strain>
    </source>
</reference>
<dbReference type="PANTHER" id="PTHR13935">
    <property type="entry name" value="ACHAETE-SCUTE TRANSCRIPTION FACTOR-RELATED"/>
    <property type="match status" value="1"/>
</dbReference>
<dbReference type="GO" id="GO:0090575">
    <property type="term" value="C:RNA polymerase II transcription regulator complex"/>
    <property type="evidence" value="ECO:0007669"/>
    <property type="project" value="TreeGrafter"/>
</dbReference>
<evidence type="ECO:0000256" key="2">
    <source>
        <dbReference type="ARBA" id="ARBA00023015"/>
    </source>
</evidence>
<dbReference type="Pfam" id="PF00010">
    <property type="entry name" value="HLH"/>
    <property type="match status" value="1"/>
</dbReference>
<dbReference type="GO" id="GO:0008270">
    <property type="term" value="F:zinc ion binding"/>
    <property type="evidence" value="ECO:0007669"/>
    <property type="project" value="UniProtKB-KW"/>
</dbReference>
<feature type="region of interest" description="Disordered" evidence="7">
    <location>
        <begin position="57"/>
        <end position="77"/>
    </location>
</feature>
<dbReference type="GO" id="GO:0046983">
    <property type="term" value="F:protein dimerization activity"/>
    <property type="evidence" value="ECO:0007669"/>
    <property type="project" value="InterPro"/>
</dbReference>
<dbReference type="GO" id="GO:0000977">
    <property type="term" value="F:RNA polymerase II transcription regulatory region sequence-specific DNA binding"/>
    <property type="evidence" value="ECO:0007669"/>
    <property type="project" value="TreeGrafter"/>
</dbReference>
<dbReference type="SUPFAM" id="SSF47459">
    <property type="entry name" value="HLH, helix-loop-helix DNA-binding domain"/>
    <property type="match status" value="1"/>
</dbReference>
<evidence type="ECO:0000259" key="8">
    <source>
        <dbReference type="PROSITE" id="PS50888"/>
    </source>
</evidence>
<keyword evidence="5" id="KW-0479">Metal-binding</keyword>
<dbReference type="InterPro" id="IPR036638">
    <property type="entry name" value="HLH_DNA-bd_sf"/>
</dbReference>
<keyword evidence="5" id="KW-0862">Zinc</keyword>
<feature type="domain" description="BHLH" evidence="8">
    <location>
        <begin position="71"/>
        <end position="123"/>
    </location>
</feature>
<keyword evidence="3" id="KW-0804">Transcription</keyword>
<dbReference type="Gene3D" id="4.10.280.10">
    <property type="entry name" value="Helix-loop-helix DNA-binding domain"/>
    <property type="match status" value="1"/>
</dbReference>
<dbReference type="GeneID" id="108825854"/>
<evidence type="ECO:0000256" key="1">
    <source>
        <dbReference type="ARBA" id="ARBA00004123"/>
    </source>
</evidence>
<comment type="subcellular location">
    <subcellularLocation>
        <location evidence="1">Nucleus</location>
    </subcellularLocation>
</comment>
<evidence type="ECO:0000313" key="11">
    <source>
        <dbReference type="RefSeq" id="XP_056851412.1"/>
    </source>
</evidence>
<dbReference type="PROSITE" id="PS50888">
    <property type="entry name" value="BHLH"/>
    <property type="match status" value="1"/>
</dbReference>
<feature type="coiled-coil region" evidence="6">
    <location>
        <begin position="113"/>
        <end position="140"/>
    </location>
</feature>
<keyword evidence="5" id="KW-0863">Zinc-finger</keyword>
<keyword evidence="6" id="KW-0175">Coiled coil</keyword>
<keyword evidence="2" id="KW-0805">Transcription regulation</keyword>
<keyword evidence="10" id="KW-1185">Reference proteome</keyword>
<evidence type="ECO:0000256" key="5">
    <source>
        <dbReference type="PROSITE-ProRule" id="PRU00325"/>
    </source>
</evidence>
<dbReference type="OrthoDB" id="1935281at2759"/>
<evidence type="ECO:0000313" key="10">
    <source>
        <dbReference type="Proteomes" id="UP000504610"/>
    </source>
</evidence>
<dbReference type="GO" id="GO:0000981">
    <property type="term" value="F:DNA-binding transcription factor activity, RNA polymerase II-specific"/>
    <property type="evidence" value="ECO:0007669"/>
    <property type="project" value="TreeGrafter"/>
</dbReference>
<organism evidence="10 11">
    <name type="scientific">Raphanus sativus</name>
    <name type="common">Radish</name>
    <name type="synonym">Raphanus raphanistrum var. sativus</name>
    <dbReference type="NCBI Taxonomy" id="3726"/>
    <lineage>
        <taxon>Eukaryota</taxon>
        <taxon>Viridiplantae</taxon>
        <taxon>Streptophyta</taxon>
        <taxon>Embryophyta</taxon>
        <taxon>Tracheophyta</taxon>
        <taxon>Spermatophyta</taxon>
        <taxon>Magnoliopsida</taxon>
        <taxon>eudicotyledons</taxon>
        <taxon>Gunneridae</taxon>
        <taxon>Pentapetalae</taxon>
        <taxon>rosids</taxon>
        <taxon>malvids</taxon>
        <taxon>Brassicales</taxon>
        <taxon>Brassicaceae</taxon>
        <taxon>Brassiceae</taxon>
        <taxon>Raphanus</taxon>
    </lineage>
</organism>
<feature type="domain" description="SWIM-type" evidence="9">
    <location>
        <begin position="154"/>
        <end position="195"/>
    </location>
</feature>
<dbReference type="AlphaFoldDB" id="A0A9W3CIS1"/>
<dbReference type="InterPro" id="IPR007527">
    <property type="entry name" value="Znf_SWIM"/>
</dbReference>
<dbReference type="RefSeq" id="XP_056851412.1">
    <property type="nucleotide sequence ID" value="XM_056995432.1"/>
</dbReference>
<evidence type="ECO:0000256" key="4">
    <source>
        <dbReference type="ARBA" id="ARBA00023242"/>
    </source>
</evidence>
<protein>
    <submittedName>
        <fullName evidence="11">Transcription factor bHLH125-like</fullName>
    </submittedName>
</protein>
<sequence length="266" mass="30115">MDFVTSLFMPDLTDEDGLPFTDSFLSPLISYQNHDVCNPIADKNGVSKKKRSVCDTYGEREANKGDDDRESKKMRHRDIERQRRLEVSSLFKSLRSLLPLQYIQGKRSSADHVSQAVNYIKDLQNKIKKLNKKKNRLNKSIPGTVTAHPTTEECTSSVSSSLSTSSRRCSCADDKHITVIVMPCFHGMEIIISCCLERNQFRLSSVLQILAQEERLSVVSCLSTRLQQRFIHTIVSQVGNGTKINISELKEKILNMSAIKEYVGEL</sequence>
<dbReference type="SMART" id="SM00353">
    <property type="entry name" value="HLH"/>
    <property type="match status" value="1"/>
</dbReference>
<dbReference type="Proteomes" id="UP000504610">
    <property type="component" value="Chromosome 9"/>
</dbReference>
<dbReference type="KEGG" id="rsz:108825854"/>
<proteinExistence type="predicted"/>
<dbReference type="PROSITE" id="PS50966">
    <property type="entry name" value="ZF_SWIM"/>
    <property type="match status" value="1"/>
</dbReference>
<gene>
    <name evidence="11" type="primary">LOC108825854</name>
</gene>
<evidence type="ECO:0000256" key="7">
    <source>
        <dbReference type="SAM" id="MobiDB-lite"/>
    </source>
</evidence>
<dbReference type="PANTHER" id="PTHR13935:SF111">
    <property type="entry name" value="TRANSCRIPTION FACTOR BHLH125"/>
    <property type="match status" value="1"/>
</dbReference>
<evidence type="ECO:0000256" key="3">
    <source>
        <dbReference type="ARBA" id="ARBA00023163"/>
    </source>
</evidence>
<name>A0A9W3CIS1_RAPSA</name>
<dbReference type="InterPro" id="IPR015660">
    <property type="entry name" value="MASH1/Ascl1a-like"/>
</dbReference>
<accession>A0A9W3CIS1</accession>
<keyword evidence="4" id="KW-0539">Nucleus</keyword>
<dbReference type="CDD" id="cd18914">
    <property type="entry name" value="bHLH_AtORG2_like"/>
    <property type="match status" value="1"/>
</dbReference>